<dbReference type="AlphaFoldDB" id="A0A437QEL7"/>
<dbReference type="Gene3D" id="3.90.1150.30">
    <property type="match status" value="1"/>
</dbReference>
<dbReference type="EMBL" id="SACQ01000001">
    <property type="protein sequence ID" value="RVU32987.1"/>
    <property type="molecule type" value="Genomic_DNA"/>
</dbReference>
<accession>A0A437QEL7</accession>
<dbReference type="PANTHER" id="PTHR35145:SF1">
    <property type="entry name" value="CYTOPLASMIC PROTEIN"/>
    <property type="match status" value="1"/>
</dbReference>
<dbReference type="InterPro" id="IPR007351">
    <property type="entry name" value="YjbR"/>
</dbReference>
<dbReference type="SUPFAM" id="SSF142906">
    <property type="entry name" value="YjbR-like"/>
    <property type="match status" value="1"/>
</dbReference>
<evidence type="ECO:0000313" key="1">
    <source>
        <dbReference type="EMBL" id="RVU32987.1"/>
    </source>
</evidence>
<reference evidence="1 2" key="1">
    <citation type="submission" date="2019-01" db="EMBL/GenBank/DDBJ databases">
        <authorList>
            <person name="Chen W.-M."/>
        </authorList>
    </citation>
    <scope>NUCLEOTIDE SEQUENCE [LARGE SCALE GENOMIC DNA]</scope>
    <source>
        <strain evidence="1 2">HPM-16</strain>
    </source>
</reference>
<dbReference type="InterPro" id="IPR038056">
    <property type="entry name" value="YjbR-like_sf"/>
</dbReference>
<proteinExistence type="predicted"/>
<name>A0A437QEL7_9GAMM</name>
<dbReference type="Pfam" id="PF04237">
    <property type="entry name" value="YjbR"/>
    <property type="match status" value="1"/>
</dbReference>
<comment type="caution">
    <text evidence="1">The sequence shown here is derived from an EMBL/GenBank/DDBJ whole genome shotgun (WGS) entry which is preliminary data.</text>
</comment>
<gene>
    <name evidence="1" type="ORF">EOE65_04015</name>
</gene>
<evidence type="ECO:0000313" key="2">
    <source>
        <dbReference type="Proteomes" id="UP000282818"/>
    </source>
</evidence>
<sequence>MKHDELLTYLKAIPGSEETFPFGADVPVFKVEGKMFALVAKREGRRFINLKCDPLHAVELRDIFTAVTAGYHMNKKHWNSVDLAGDLPDGELLRLVDHSYTCVVQGLPKAARHRLFLAHGEERIMRGRLRALNQ</sequence>
<dbReference type="Proteomes" id="UP000282818">
    <property type="component" value="Unassembled WGS sequence"/>
</dbReference>
<organism evidence="1 2">
    <name type="scientific">Neptunomonas marina</name>
    <dbReference type="NCBI Taxonomy" id="1815562"/>
    <lineage>
        <taxon>Bacteria</taxon>
        <taxon>Pseudomonadati</taxon>
        <taxon>Pseudomonadota</taxon>
        <taxon>Gammaproteobacteria</taxon>
        <taxon>Oceanospirillales</taxon>
        <taxon>Oceanospirillaceae</taxon>
        <taxon>Neptunomonas</taxon>
    </lineage>
</organism>
<keyword evidence="2" id="KW-1185">Reference proteome</keyword>
<keyword evidence="1" id="KW-0238">DNA-binding</keyword>
<dbReference type="PANTHER" id="PTHR35145">
    <property type="entry name" value="CYTOPLASMIC PROTEIN-RELATED"/>
    <property type="match status" value="1"/>
</dbReference>
<protein>
    <submittedName>
        <fullName evidence="1">MmcQ/YjbR family DNA-binding protein</fullName>
    </submittedName>
</protein>
<dbReference type="InterPro" id="IPR058532">
    <property type="entry name" value="YjbR/MT2646/Rv2570-like"/>
</dbReference>
<dbReference type="GO" id="GO:0003677">
    <property type="term" value="F:DNA binding"/>
    <property type="evidence" value="ECO:0007669"/>
    <property type="project" value="UniProtKB-KW"/>
</dbReference>